<reference evidence="5 6" key="1">
    <citation type="submission" date="2020-08" db="EMBL/GenBank/DDBJ databases">
        <title>Genomic Encyclopedia of Type Strains, Phase IV (KMG-IV): sequencing the most valuable type-strain genomes for metagenomic binning, comparative biology and taxonomic classification.</title>
        <authorList>
            <person name="Goeker M."/>
        </authorList>
    </citation>
    <scope>NUCLEOTIDE SEQUENCE [LARGE SCALE GENOMIC DNA]</scope>
    <source>
        <strain evidence="5 6">DSM 5895</strain>
    </source>
</reference>
<dbReference type="Proteomes" id="UP000533469">
    <property type="component" value="Unassembled WGS sequence"/>
</dbReference>
<evidence type="ECO:0000256" key="1">
    <source>
        <dbReference type="ARBA" id="ARBA00023015"/>
    </source>
</evidence>
<dbReference type="AlphaFoldDB" id="A0A839ZH79"/>
<dbReference type="SUPFAM" id="SSF48008">
    <property type="entry name" value="GntR ligand-binding domain-like"/>
    <property type="match status" value="1"/>
</dbReference>
<dbReference type="Pfam" id="PF00392">
    <property type="entry name" value="GntR"/>
    <property type="match status" value="1"/>
</dbReference>
<dbReference type="PRINTS" id="PR00035">
    <property type="entry name" value="HTHGNTR"/>
</dbReference>
<protein>
    <submittedName>
        <fullName evidence="5">DNA-binding GntR family transcriptional regulator</fullName>
    </submittedName>
</protein>
<dbReference type="CDD" id="cd07377">
    <property type="entry name" value="WHTH_GntR"/>
    <property type="match status" value="1"/>
</dbReference>
<evidence type="ECO:0000256" key="3">
    <source>
        <dbReference type="ARBA" id="ARBA00023163"/>
    </source>
</evidence>
<keyword evidence="1" id="KW-0805">Transcription regulation</keyword>
<dbReference type="RefSeq" id="WP_183192198.1">
    <property type="nucleotide sequence ID" value="NZ_JACICD010000020.1"/>
</dbReference>
<dbReference type="Pfam" id="PF07729">
    <property type="entry name" value="FCD"/>
    <property type="match status" value="1"/>
</dbReference>
<evidence type="ECO:0000256" key="2">
    <source>
        <dbReference type="ARBA" id="ARBA00023125"/>
    </source>
</evidence>
<dbReference type="InterPro" id="IPR011711">
    <property type="entry name" value="GntR_C"/>
</dbReference>
<sequence length="228" mass="26023">MGESATNETSRIRAPRGQVTDIYRALRDRICLLRYPPGMLLGEHELAEEFTVSRTPVRQALQRLEYDGLTETRNGVGTMVTGVDPNAFRDIYAFRLRLSEMMGEFPAEDEAPRALSTILLLQDRLVALRGQRDMEAFWQLNHELHHATNRLIANLALRETHERYYFQASRIWYSVIEAFFEEQLADLANELNEIAGALRAGDIRAVGYIQRNHIAFGLHRVASAHTAV</sequence>
<dbReference type="Gene3D" id="1.10.10.10">
    <property type="entry name" value="Winged helix-like DNA-binding domain superfamily/Winged helix DNA-binding domain"/>
    <property type="match status" value="1"/>
</dbReference>
<dbReference type="InterPro" id="IPR000524">
    <property type="entry name" value="Tscrpt_reg_HTH_GntR"/>
</dbReference>
<dbReference type="PANTHER" id="PTHR43537:SF5">
    <property type="entry name" value="UXU OPERON TRANSCRIPTIONAL REGULATOR"/>
    <property type="match status" value="1"/>
</dbReference>
<keyword evidence="2 5" id="KW-0238">DNA-binding</keyword>
<keyword evidence="3" id="KW-0804">Transcription</keyword>
<dbReference type="EMBL" id="JACICD010000020">
    <property type="protein sequence ID" value="MBB3774018.1"/>
    <property type="molecule type" value="Genomic_DNA"/>
</dbReference>
<dbReference type="InterPro" id="IPR036388">
    <property type="entry name" value="WH-like_DNA-bd_sf"/>
</dbReference>
<accession>A0A839ZH79</accession>
<evidence type="ECO:0000313" key="6">
    <source>
        <dbReference type="Proteomes" id="UP000533469"/>
    </source>
</evidence>
<dbReference type="InterPro" id="IPR036390">
    <property type="entry name" value="WH_DNA-bd_sf"/>
</dbReference>
<dbReference type="GO" id="GO:0003677">
    <property type="term" value="F:DNA binding"/>
    <property type="evidence" value="ECO:0007669"/>
    <property type="project" value="UniProtKB-KW"/>
</dbReference>
<dbReference type="PANTHER" id="PTHR43537">
    <property type="entry name" value="TRANSCRIPTIONAL REGULATOR, GNTR FAMILY"/>
    <property type="match status" value="1"/>
</dbReference>
<evidence type="ECO:0000313" key="5">
    <source>
        <dbReference type="EMBL" id="MBB3774018.1"/>
    </source>
</evidence>
<dbReference type="InterPro" id="IPR008920">
    <property type="entry name" value="TF_FadR/GntR_C"/>
</dbReference>
<keyword evidence="6" id="KW-1185">Reference proteome</keyword>
<evidence type="ECO:0000259" key="4">
    <source>
        <dbReference type="PROSITE" id="PS50949"/>
    </source>
</evidence>
<dbReference type="SUPFAM" id="SSF46785">
    <property type="entry name" value="Winged helix' DNA-binding domain"/>
    <property type="match status" value="1"/>
</dbReference>
<comment type="caution">
    <text evidence="5">The sequence shown here is derived from an EMBL/GenBank/DDBJ whole genome shotgun (WGS) entry which is preliminary data.</text>
</comment>
<name>A0A839ZH79_9HYPH</name>
<feature type="domain" description="HTH gntR-type" evidence="4">
    <location>
        <begin position="16"/>
        <end position="83"/>
    </location>
</feature>
<dbReference type="SMART" id="SM00345">
    <property type="entry name" value="HTH_GNTR"/>
    <property type="match status" value="1"/>
</dbReference>
<dbReference type="Gene3D" id="1.20.120.530">
    <property type="entry name" value="GntR ligand-binding domain-like"/>
    <property type="match status" value="1"/>
</dbReference>
<organism evidence="5 6">
    <name type="scientific">Ancylobacter tetraedralis</name>
    <dbReference type="NCBI Taxonomy" id="217068"/>
    <lineage>
        <taxon>Bacteria</taxon>
        <taxon>Pseudomonadati</taxon>
        <taxon>Pseudomonadota</taxon>
        <taxon>Alphaproteobacteria</taxon>
        <taxon>Hyphomicrobiales</taxon>
        <taxon>Xanthobacteraceae</taxon>
        <taxon>Ancylobacter</taxon>
    </lineage>
</organism>
<dbReference type="PROSITE" id="PS50949">
    <property type="entry name" value="HTH_GNTR"/>
    <property type="match status" value="1"/>
</dbReference>
<gene>
    <name evidence="5" type="ORF">FHS55_004668</name>
</gene>
<dbReference type="GO" id="GO:0003700">
    <property type="term" value="F:DNA-binding transcription factor activity"/>
    <property type="evidence" value="ECO:0007669"/>
    <property type="project" value="InterPro"/>
</dbReference>
<proteinExistence type="predicted"/>